<evidence type="ECO:0000313" key="2">
    <source>
        <dbReference type="Proteomes" id="UP000092124"/>
    </source>
</evidence>
<gene>
    <name evidence="1" type="ORF">A6R68_13688</name>
</gene>
<dbReference type="EMBL" id="LZPO01055600">
    <property type="protein sequence ID" value="OBS71737.1"/>
    <property type="molecule type" value="Genomic_DNA"/>
</dbReference>
<organism evidence="1 2">
    <name type="scientific">Neotoma lepida</name>
    <name type="common">Desert woodrat</name>
    <dbReference type="NCBI Taxonomy" id="56216"/>
    <lineage>
        <taxon>Eukaryota</taxon>
        <taxon>Metazoa</taxon>
        <taxon>Chordata</taxon>
        <taxon>Craniata</taxon>
        <taxon>Vertebrata</taxon>
        <taxon>Euteleostomi</taxon>
        <taxon>Mammalia</taxon>
        <taxon>Eutheria</taxon>
        <taxon>Euarchontoglires</taxon>
        <taxon>Glires</taxon>
        <taxon>Rodentia</taxon>
        <taxon>Myomorpha</taxon>
        <taxon>Muroidea</taxon>
        <taxon>Cricetidae</taxon>
        <taxon>Neotominae</taxon>
        <taxon>Neotoma</taxon>
    </lineage>
</organism>
<sequence>MGKRLELYRQTFLSIPANHLGYQGIEDWWFTDIIPLSSKLNKLHHLYLNVYFLNEHLELVPNQAEPIYLGVVTCPSGML</sequence>
<feature type="non-terminal residue" evidence="1">
    <location>
        <position position="79"/>
    </location>
</feature>
<accession>A0A1A6H291</accession>
<protein>
    <submittedName>
        <fullName evidence="1">Uncharacterized protein</fullName>
    </submittedName>
</protein>
<name>A0A1A6H291_NEOLE</name>
<keyword evidence="2" id="KW-1185">Reference proteome</keyword>
<evidence type="ECO:0000313" key="1">
    <source>
        <dbReference type="EMBL" id="OBS71737.1"/>
    </source>
</evidence>
<dbReference type="Proteomes" id="UP000092124">
    <property type="component" value="Unassembled WGS sequence"/>
</dbReference>
<reference evidence="1 2" key="1">
    <citation type="submission" date="2016-06" db="EMBL/GenBank/DDBJ databases">
        <title>The Draft Genome Sequence and Annotation of the Desert Woodrat Neotoma lepida.</title>
        <authorList>
            <person name="Campbell M."/>
            <person name="Oakeson K.F."/>
            <person name="Yandell M."/>
            <person name="Halpert J.R."/>
            <person name="Dearing D."/>
        </authorList>
    </citation>
    <scope>NUCLEOTIDE SEQUENCE [LARGE SCALE GENOMIC DNA]</scope>
    <source>
        <strain evidence="1">417</strain>
        <tissue evidence="1">Liver</tissue>
    </source>
</reference>
<proteinExistence type="predicted"/>
<dbReference type="AlphaFoldDB" id="A0A1A6H291"/>
<comment type="caution">
    <text evidence="1">The sequence shown here is derived from an EMBL/GenBank/DDBJ whole genome shotgun (WGS) entry which is preliminary data.</text>
</comment>